<dbReference type="GO" id="GO:0045159">
    <property type="term" value="F:myosin II binding"/>
    <property type="evidence" value="ECO:0007669"/>
    <property type="project" value="TreeGrafter"/>
</dbReference>
<dbReference type="InterPro" id="IPR011047">
    <property type="entry name" value="Quinoprotein_ADH-like_sf"/>
</dbReference>
<feature type="region of interest" description="Disordered" evidence="7">
    <location>
        <begin position="1118"/>
        <end position="1164"/>
    </location>
</feature>
<feature type="compositionally biased region" description="Basic and acidic residues" evidence="7">
    <location>
        <begin position="851"/>
        <end position="863"/>
    </location>
</feature>
<accession>A0A068SB40</accession>
<feature type="compositionally biased region" description="Polar residues" evidence="7">
    <location>
        <begin position="588"/>
        <end position="608"/>
    </location>
</feature>
<feature type="compositionally biased region" description="Low complexity" evidence="7">
    <location>
        <begin position="611"/>
        <end position="621"/>
    </location>
</feature>
<evidence type="ECO:0000256" key="5">
    <source>
        <dbReference type="PROSITE-ProRule" id="PRU00221"/>
    </source>
</evidence>
<dbReference type="CDD" id="cd15873">
    <property type="entry name" value="R-SNARE_STXBP5_6"/>
    <property type="match status" value="1"/>
</dbReference>
<evidence type="ECO:0000256" key="1">
    <source>
        <dbReference type="ARBA" id="ARBA00004496"/>
    </source>
</evidence>
<evidence type="ECO:0000313" key="9">
    <source>
        <dbReference type="EMBL" id="CDH58491.1"/>
    </source>
</evidence>
<dbReference type="GO" id="GO:0005886">
    <property type="term" value="C:plasma membrane"/>
    <property type="evidence" value="ECO:0007669"/>
    <property type="project" value="TreeGrafter"/>
</dbReference>
<keyword evidence="10" id="KW-1185">Reference proteome</keyword>
<feature type="compositionally biased region" description="Pro residues" evidence="7">
    <location>
        <begin position="888"/>
        <end position="897"/>
    </location>
</feature>
<dbReference type="GO" id="GO:0005096">
    <property type="term" value="F:GTPase activator activity"/>
    <property type="evidence" value="ECO:0007669"/>
    <property type="project" value="TreeGrafter"/>
</dbReference>
<dbReference type="PROSITE" id="PS50082">
    <property type="entry name" value="WD_REPEATS_2"/>
    <property type="match status" value="1"/>
</dbReference>
<protein>
    <submittedName>
        <fullName evidence="9">Snare-dependent exocytosis protein</fullName>
    </submittedName>
</protein>
<dbReference type="VEuPathDB" id="FungiDB:LCOR_09350.1"/>
<reference evidence="9" key="1">
    <citation type="submission" date="2013-08" db="EMBL/GenBank/DDBJ databases">
        <title>Gene expansion shapes genome architecture in the human pathogen Lichtheimia corymbifera: an evolutionary genomics analysis in the ancient terrestrial Mucorales (Mucoromycotina).</title>
        <authorList>
            <person name="Schwartze V.U."/>
            <person name="Winter S."/>
            <person name="Shelest E."/>
            <person name="Marcet-Houben M."/>
            <person name="Horn F."/>
            <person name="Wehner S."/>
            <person name="Hoffmann K."/>
            <person name="Riege K."/>
            <person name="Sammeth M."/>
            <person name="Nowrousian M."/>
            <person name="Valiante V."/>
            <person name="Linde J."/>
            <person name="Jacobsen I.D."/>
            <person name="Marz M."/>
            <person name="Brakhage A.A."/>
            <person name="Gabaldon T."/>
            <person name="Bocker S."/>
            <person name="Voigt K."/>
        </authorList>
    </citation>
    <scope>NUCLEOTIDE SEQUENCE [LARGE SCALE GENOMIC DNA]</scope>
    <source>
        <strain evidence="9">FSU 9682</strain>
    </source>
</reference>
<dbReference type="Gene3D" id="1.20.5.110">
    <property type="match status" value="1"/>
</dbReference>
<dbReference type="STRING" id="1263082.A0A068SB40"/>
<dbReference type="PANTHER" id="PTHR10241">
    <property type="entry name" value="LETHAL 2 GIANT LARVAE PROTEIN"/>
    <property type="match status" value="1"/>
</dbReference>
<evidence type="ECO:0000256" key="2">
    <source>
        <dbReference type="ARBA" id="ARBA00008070"/>
    </source>
</evidence>
<dbReference type="GO" id="GO:0019905">
    <property type="term" value="F:syntaxin binding"/>
    <property type="evidence" value="ECO:0007669"/>
    <property type="project" value="TreeGrafter"/>
</dbReference>
<evidence type="ECO:0000256" key="7">
    <source>
        <dbReference type="SAM" id="MobiDB-lite"/>
    </source>
</evidence>
<evidence type="ECO:0000256" key="4">
    <source>
        <dbReference type="ARBA" id="ARBA00022490"/>
    </source>
</evidence>
<feature type="compositionally biased region" description="Gly residues" evidence="7">
    <location>
        <begin position="1140"/>
        <end position="1149"/>
    </location>
</feature>
<dbReference type="GO" id="GO:0006887">
    <property type="term" value="P:exocytosis"/>
    <property type="evidence" value="ECO:0007669"/>
    <property type="project" value="UniProtKB-KW"/>
</dbReference>
<keyword evidence="6" id="KW-0175">Coiled coil</keyword>
<keyword evidence="4" id="KW-0963">Cytoplasm</keyword>
<proteinExistence type="inferred from homology"/>
<name>A0A068SB40_9FUNG</name>
<dbReference type="InterPro" id="IPR036322">
    <property type="entry name" value="WD40_repeat_dom_sf"/>
</dbReference>
<dbReference type="PANTHER" id="PTHR10241:SF25">
    <property type="entry name" value="TOMOSYN, ISOFORM C"/>
    <property type="match status" value="1"/>
</dbReference>
<dbReference type="Proteomes" id="UP000027586">
    <property type="component" value="Unassembled WGS sequence"/>
</dbReference>
<feature type="repeat" description="WD" evidence="5">
    <location>
        <begin position="240"/>
        <end position="275"/>
    </location>
</feature>
<dbReference type="InterPro" id="IPR042855">
    <property type="entry name" value="V_SNARE_CC"/>
</dbReference>
<dbReference type="InterPro" id="IPR013905">
    <property type="entry name" value="Lgl_C_dom"/>
</dbReference>
<feature type="compositionally biased region" description="Polar residues" evidence="7">
    <location>
        <begin position="905"/>
        <end position="920"/>
    </location>
</feature>
<feature type="region of interest" description="Disordered" evidence="7">
    <location>
        <begin position="587"/>
        <end position="646"/>
    </location>
</feature>
<keyword evidence="5" id="KW-0853">WD repeat</keyword>
<dbReference type="GO" id="GO:0005737">
    <property type="term" value="C:cytoplasm"/>
    <property type="evidence" value="ECO:0007669"/>
    <property type="project" value="UniProtKB-SubCell"/>
</dbReference>
<dbReference type="InterPro" id="IPR001680">
    <property type="entry name" value="WD40_rpt"/>
</dbReference>
<comment type="caution">
    <text evidence="9">The sequence shown here is derived from an EMBL/GenBank/DDBJ whole genome shotgun (WGS) entry which is preliminary data.</text>
</comment>
<keyword evidence="3" id="KW-0268">Exocytosis</keyword>
<gene>
    <name evidence="9" type="ORF">LCOR_09350.1</name>
</gene>
<feature type="region of interest" description="Disordered" evidence="7">
    <location>
        <begin position="803"/>
        <end position="933"/>
    </location>
</feature>
<dbReference type="OrthoDB" id="19944at2759"/>
<comment type="subcellular location">
    <subcellularLocation>
        <location evidence="1">Cytoplasm</location>
    </subcellularLocation>
</comment>
<dbReference type="PROSITE" id="PS50892">
    <property type="entry name" value="V_SNARE"/>
    <property type="match status" value="1"/>
</dbReference>
<dbReference type="SMART" id="SM00320">
    <property type="entry name" value="WD40"/>
    <property type="match status" value="5"/>
</dbReference>
<evidence type="ECO:0000256" key="3">
    <source>
        <dbReference type="ARBA" id="ARBA00022483"/>
    </source>
</evidence>
<feature type="compositionally biased region" description="Low complexity" evidence="7">
    <location>
        <begin position="822"/>
        <end position="831"/>
    </location>
</feature>
<dbReference type="Pfam" id="PF08596">
    <property type="entry name" value="Lgl_C"/>
    <property type="match status" value="1"/>
</dbReference>
<dbReference type="InterPro" id="IPR015943">
    <property type="entry name" value="WD40/YVTN_repeat-like_dom_sf"/>
</dbReference>
<dbReference type="Pfam" id="PF00400">
    <property type="entry name" value="WD40"/>
    <property type="match status" value="1"/>
</dbReference>
<evidence type="ECO:0000313" key="10">
    <source>
        <dbReference type="Proteomes" id="UP000027586"/>
    </source>
</evidence>
<dbReference type="Gene3D" id="2.130.10.10">
    <property type="entry name" value="YVTN repeat-like/Quinoprotein amine dehydrogenase"/>
    <property type="match status" value="2"/>
</dbReference>
<dbReference type="SUPFAM" id="SSF58038">
    <property type="entry name" value="SNARE fusion complex"/>
    <property type="match status" value="1"/>
</dbReference>
<evidence type="ECO:0000259" key="8">
    <source>
        <dbReference type="PROSITE" id="PS50892"/>
    </source>
</evidence>
<dbReference type="AlphaFoldDB" id="A0A068SB40"/>
<dbReference type="SUPFAM" id="SSF50998">
    <property type="entry name" value="Quinoprotein alcohol dehydrogenase-like"/>
    <property type="match status" value="1"/>
</dbReference>
<dbReference type="GO" id="GO:0006893">
    <property type="term" value="P:Golgi to plasma membrane transport"/>
    <property type="evidence" value="ECO:0007669"/>
    <property type="project" value="TreeGrafter"/>
</dbReference>
<evidence type="ECO:0000256" key="6">
    <source>
        <dbReference type="PROSITE-ProRule" id="PRU00290"/>
    </source>
</evidence>
<dbReference type="EMBL" id="CBTN010000057">
    <property type="protein sequence ID" value="CDH58491.1"/>
    <property type="molecule type" value="Genomic_DNA"/>
</dbReference>
<dbReference type="PROSITE" id="PS50294">
    <property type="entry name" value="WD_REPEATS_REGION"/>
    <property type="match status" value="1"/>
</dbReference>
<feature type="domain" description="V-SNARE coiled-coil homology" evidence="8">
    <location>
        <begin position="1136"/>
        <end position="1200"/>
    </location>
</feature>
<comment type="similarity">
    <text evidence="2">Belongs to the WD repeat L(2)GL family.</text>
</comment>
<dbReference type="SUPFAM" id="SSF50978">
    <property type="entry name" value="WD40 repeat-like"/>
    <property type="match status" value="1"/>
</dbReference>
<sequence>MTIFDKISGFAQKAKENALSRAVLAKDKRLDKSMSESIEAAHIGLLKMATFGVSGTVSAVAFDPVAGLLAVGGGFEQDTFIRLFGRGISAELVLNNPTRIKYLQFKIGYPILVAVDMKNVITTYDLKTKRAKHVVTTPSIITALEYCAGTDWLFVGFADGNVDVFDITKGRFSEEYGIPDLLLEDATRSNQEPPSSTTKTSSLVVALQMHPTDLSMILIGYESAVYLWNIREQTIKKRFSIQQPSQLTCLAWSPCGNRFMAGYDDGYMRLWDTRSDHKPVLTRRAFHASPSTSPSTDPCEPIYRMVWYVDDTSKRSFLVVAGGSDLPDIRGLHIMEFDIESDQRDARRQTILTTSVDVSDFILLSRDPFFLGMNNPLGLLVVGCDGAIRAYGLGHGYPQLTLPSALQFLDPPVSNAYHFTQLPESTFQRIIAMDQINMPPTHYLPLTGGVAGTGHVYRLDSNDLLITIHAHRIIHIWDASYTALRPLTHLTIDCIEDIQKDPKAKIIKVDFDTQSASLFVALDNGTVLQYTHHPPRDSQHQLSQTTQEAFIRNCDNTIEEISELLKDMETEEPVNAGKDDEQHIAATDESSNNDNIAQQPPAATTTKDTAQEQPQQESESSSPPPPPHVPESIKTPTPDIQLLEGDINPPCFAPAMRIKFTASVKQLVAAGGDMLAVATADGKVYVINTLFGRTVYTADIQAETEHQEEVSKEEDNEEHNQKQKQLSTASISCIRFYRTYASLESTEPCLQLFVGLDNGLVYQHDISSPDKPPILISNNSTSAVIDTHVFDIHGVLQTATKAEEATPSYLEPKEQQESQAMESHPSTSTTSPEEESLAAGRKSHESGASLSKDEDGASSKSEKSSGSMGLLRRTTRKLSKSSARANKDPPPPPPPLPTEDASPPSASTVESQSAEAPTTQHTKRAPHASKWEYRPQPHPHFIVVSTSRNIATVLSGYNIRLFTAHLHDIDGCSNEDMIIHSQVMMVKKVGACLAVVLQSGAIIYYSLPHLLPIARISLPNELAARDLLDNMSLSTDGRIVAWTGLCELEQYLSLLQNSITCGEDVMLFDPSRRIPPHPTAVITTQKPKKSWLESVQGAFQKGPFTVAELDTLMGKRPILGAPSKAKSTEDQQRTSNAEGSGSGGGGVGGVFQELSQKMNERGEKLDQLQNKFEDMSAQSGDFLKAVREYNERQARKKWWEF</sequence>
<organism evidence="9 10">
    <name type="scientific">Lichtheimia corymbifera JMRC:FSU:9682</name>
    <dbReference type="NCBI Taxonomy" id="1263082"/>
    <lineage>
        <taxon>Eukaryota</taxon>
        <taxon>Fungi</taxon>
        <taxon>Fungi incertae sedis</taxon>
        <taxon>Mucoromycota</taxon>
        <taxon>Mucoromycotina</taxon>
        <taxon>Mucoromycetes</taxon>
        <taxon>Mucorales</taxon>
        <taxon>Lichtheimiaceae</taxon>
        <taxon>Lichtheimia</taxon>
    </lineage>
</organism>
<feature type="region of interest" description="Disordered" evidence="7">
    <location>
        <begin position="704"/>
        <end position="724"/>
    </location>
</feature>